<accession>A0A919EQV7</accession>
<reference evidence="1" key="1">
    <citation type="journal article" date="2014" name="Int. J. Syst. Evol. Microbiol.">
        <title>Complete genome sequence of Corynebacterium casei LMG S-19264T (=DSM 44701T), isolated from a smear-ripened cheese.</title>
        <authorList>
            <consortium name="US DOE Joint Genome Institute (JGI-PGF)"/>
            <person name="Walter F."/>
            <person name="Albersmeier A."/>
            <person name="Kalinowski J."/>
            <person name="Ruckert C."/>
        </authorList>
    </citation>
    <scope>NUCLEOTIDE SEQUENCE</scope>
    <source>
        <strain evidence="1">JCM 4122</strain>
    </source>
</reference>
<evidence type="ECO:0000313" key="1">
    <source>
        <dbReference type="EMBL" id="GHG13124.1"/>
    </source>
</evidence>
<name>A0A919EQV7_STRFL</name>
<dbReference type="RefSeq" id="WP_381545307.1">
    <property type="nucleotide sequence ID" value="NZ_JBHMCL010000037.1"/>
</dbReference>
<reference evidence="1" key="2">
    <citation type="submission" date="2020-09" db="EMBL/GenBank/DDBJ databases">
        <authorList>
            <person name="Sun Q."/>
            <person name="Ohkuma M."/>
        </authorList>
    </citation>
    <scope>NUCLEOTIDE SEQUENCE</scope>
    <source>
        <strain evidence="1">JCM 4122</strain>
    </source>
</reference>
<organism evidence="1 2">
    <name type="scientific">Streptomyces filamentosus</name>
    <name type="common">Streptomyces roseosporus</name>
    <dbReference type="NCBI Taxonomy" id="67294"/>
    <lineage>
        <taxon>Bacteria</taxon>
        <taxon>Bacillati</taxon>
        <taxon>Actinomycetota</taxon>
        <taxon>Actinomycetes</taxon>
        <taxon>Kitasatosporales</taxon>
        <taxon>Streptomycetaceae</taxon>
        <taxon>Streptomyces</taxon>
    </lineage>
</organism>
<dbReference type="Proteomes" id="UP000632849">
    <property type="component" value="Unassembled WGS sequence"/>
</dbReference>
<protein>
    <submittedName>
        <fullName evidence="1">Uncharacterized protein</fullName>
    </submittedName>
</protein>
<comment type="caution">
    <text evidence="1">The sequence shown here is derived from an EMBL/GenBank/DDBJ whole genome shotgun (WGS) entry which is preliminary data.</text>
</comment>
<keyword evidence="2" id="KW-1185">Reference proteome</keyword>
<evidence type="ECO:0000313" key="2">
    <source>
        <dbReference type="Proteomes" id="UP000632849"/>
    </source>
</evidence>
<proteinExistence type="predicted"/>
<dbReference type="EMBL" id="BNBE01000002">
    <property type="protein sequence ID" value="GHG13124.1"/>
    <property type="molecule type" value="Genomic_DNA"/>
</dbReference>
<sequence length="55" mass="6401">MYRMYGTAKGSPGDEDWELILETPDVVEATRSVHESEGTFWRRLTEDDQIVLDRV</sequence>
<dbReference type="AlphaFoldDB" id="A0A919EQV7"/>
<gene>
    <name evidence="1" type="ORF">GCM10017667_53550</name>
</gene>